<dbReference type="Proteomes" id="UP000789901">
    <property type="component" value="Unassembled WGS sequence"/>
</dbReference>
<gene>
    <name evidence="1" type="ORF">GMARGA_LOCUS5606</name>
</gene>
<keyword evidence="2" id="KW-1185">Reference proteome</keyword>
<proteinExistence type="predicted"/>
<name>A0ABN7UE28_GIGMA</name>
<dbReference type="EMBL" id="CAJVQB010002407">
    <property type="protein sequence ID" value="CAG8573576.1"/>
    <property type="molecule type" value="Genomic_DNA"/>
</dbReference>
<organism evidence="1 2">
    <name type="scientific">Gigaspora margarita</name>
    <dbReference type="NCBI Taxonomy" id="4874"/>
    <lineage>
        <taxon>Eukaryota</taxon>
        <taxon>Fungi</taxon>
        <taxon>Fungi incertae sedis</taxon>
        <taxon>Mucoromycota</taxon>
        <taxon>Glomeromycotina</taxon>
        <taxon>Glomeromycetes</taxon>
        <taxon>Diversisporales</taxon>
        <taxon>Gigasporaceae</taxon>
        <taxon>Gigaspora</taxon>
    </lineage>
</organism>
<dbReference type="InterPro" id="IPR036691">
    <property type="entry name" value="Endo/exonu/phosph_ase_sf"/>
</dbReference>
<protein>
    <submittedName>
        <fullName evidence="1">35849_t:CDS:1</fullName>
    </submittedName>
</protein>
<comment type="caution">
    <text evidence="1">The sequence shown here is derived from an EMBL/GenBank/DDBJ whole genome shotgun (WGS) entry which is preliminary data.</text>
</comment>
<dbReference type="SUPFAM" id="SSF56219">
    <property type="entry name" value="DNase I-like"/>
    <property type="match status" value="1"/>
</dbReference>
<accession>A0ABN7UE28</accession>
<reference evidence="1 2" key="1">
    <citation type="submission" date="2021-06" db="EMBL/GenBank/DDBJ databases">
        <authorList>
            <person name="Kallberg Y."/>
            <person name="Tangrot J."/>
            <person name="Rosling A."/>
        </authorList>
    </citation>
    <scope>NUCLEOTIDE SEQUENCE [LARGE SCALE GENOMIC DNA]</scope>
    <source>
        <strain evidence="1 2">120-4 pot B 10/14</strain>
    </source>
</reference>
<evidence type="ECO:0000313" key="1">
    <source>
        <dbReference type="EMBL" id="CAG8573576.1"/>
    </source>
</evidence>
<dbReference type="Gene3D" id="3.60.10.10">
    <property type="entry name" value="Endonuclease/exonuclease/phosphatase"/>
    <property type="match status" value="1"/>
</dbReference>
<sequence>MTETKLADTAIGKLALTNPYYKEYTTNYDSSAKNVRKSSLGIGILLVSQLQPYIYNIEKVNGMVLMLDLYLSRNTQLRIISINLLSNNIELSRNTQIKVQSWAQQARRRGIHIVIMGDFNDNVKRPIYKRQTPLLANLNKNNLINSIDFMISRSQPGVERTVTKDLVSGVIVDKKKKIHVEIEKLLEHQLQKKQTKIERYYEGVWLQKERQIYEVTRLFSEIADELWKGFLIKGVLRIIQIKNIELEIRFEDRVMITSQLEEVITDMEVQYWLTNTHLLTMDRVLVIKMIKILTNELLVAMNMYIRNPAQNSDATCPRCEKKAKDDRHWIICKANMITLDKIIRQAVDRCLSVIEGKKTRQMGNEQYKAIYMSSESKLKIGIITKTLYNPLGAINDQRHNIELYYNIISKLYIQIWISSCQVRKKENRREGRRIPQLNKIRTLNGKGEQYYRSWVIDFIKNNTKAVQLDSVVQ</sequence>
<evidence type="ECO:0000313" key="2">
    <source>
        <dbReference type="Proteomes" id="UP000789901"/>
    </source>
</evidence>